<gene>
    <name evidence="1" type="ORF">Sipo8835_24675</name>
</gene>
<accession>A0AAE8W291</accession>
<sequence length="167" mass="19036">MGVPAELEDEVARINALLRPLAKRRVDLTDPDWQARMRQRRPLDEANVREEAETALGDLLDLYEREEEPTRAAIRTLLNHYDSFTWATGLPTGRTPEAFRRELLYLSARDQGHDTRDELVTLHHLREEAHEAGVDLRPILLEVAELSSTKDKYGMGSIRDILRAAAG</sequence>
<evidence type="ECO:0000313" key="1">
    <source>
        <dbReference type="EMBL" id="TQE29476.1"/>
    </source>
</evidence>
<dbReference type="EMBL" id="SPAZ01000201">
    <property type="protein sequence ID" value="TQE29476.1"/>
    <property type="molecule type" value="Genomic_DNA"/>
</dbReference>
<dbReference type="AlphaFoldDB" id="A0AAE8W291"/>
<organism evidence="1 2">
    <name type="scientific">Streptomyces ipomoeae</name>
    <dbReference type="NCBI Taxonomy" id="103232"/>
    <lineage>
        <taxon>Bacteria</taxon>
        <taxon>Bacillati</taxon>
        <taxon>Actinomycetota</taxon>
        <taxon>Actinomycetes</taxon>
        <taxon>Kitasatosporales</taxon>
        <taxon>Streptomycetaceae</taxon>
        <taxon>Streptomyces</taxon>
    </lineage>
</organism>
<proteinExistence type="predicted"/>
<reference evidence="1 2" key="1">
    <citation type="submission" date="2019-03" db="EMBL/GenBank/DDBJ databases">
        <title>Comparative genomic analyses of the sweetpotato soil rot pathogen, Streptomyces ipomoeae.</title>
        <authorList>
            <person name="Ruschel Soares N."/>
            <person name="Badger J.H."/>
            <person name="Huguet-Tapia J.C."/>
            <person name="Clark C.A."/>
            <person name="Pettis G.S."/>
        </authorList>
    </citation>
    <scope>NUCLEOTIDE SEQUENCE [LARGE SCALE GENOMIC DNA]</scope>
    <source>
        <strain evidence="1 2">88-35</strain>
    </source>
</reference>
<name>A0AAE8W291_9ACTN</name>
<dbReference type="RefSeq" id="WP_009314214.1">
    <property type="nucleotide sequence ID" value="NZ_JARAVA010000222.1"/>
</dbReference>
<comment type="caution">
    <text evidence="1">The sequence shown here is derived from an EMBL/GenBank/DDBJ whole genome shotgun (WGS) entry which is preliminary data.</text>
</comment>
<dbReference type="Proteomes" id="UP000318720">
    <property type="component" value="Unassembled WGS sequence"/>
</dbReference>
<evidence type="ECO:0000313" key="2">
    <source>
        <dbReference type="Proteomes" id="UP000318720"/>
    </source>
</evidence>
<protein>
    <submittedName>
        <fullName evidence="1">Uncharacterized protein</fullName>
    </submittedName>
</protein>